<gene>
    <name evidence="2" type="ORF">FAES_4853</name>
</gene>
<dbReference type="KEGG" id="fae:FAES_4853"/>
<feature type="compositionally biased region" description="Low complexity" evidence="1">
    <location>
        <begin position="70"/>
        <end position="105"/>
    </location>
</feature>
<dbReference type="eggNOG" id="COG3266">
    <property type="taxonomic scope" value="Bacteria"/>
</dbReference>
<dbReference type="STRING" id="1166018.FAES_4853"/>
<keyword evidence="3" id="KW-1185">Reference proteome</keyword>
<evidence type="ECO:0008006" key="4">
    <source>
        <dbReference type="Google" id="ProtNLM"/>
    </source>
</evidence>
<name>I0KFE9_9BACT</name>
<dbReference type="EMBL" id="HE796683">
    <property type="protein sequence ID" value="CCH02852.1"/>
    <property type="molecule type" value="Genomic_DNA"/>
</dbReference>
<dbReference type="PATRIC" id="fig|1166018.3.peg.1823"/>
<dbReference type="Proteomes" id="UP000011058">
    <property type="component" value="Chromosome"/>
</dbReference>
<sequence length="392" mass="43664">MANFLAGTEVGCWNRQRTFPLSSLTLQNKSIADCIFHRMTKFSLTVLTLSALWFSLGCQSNAAKDRTDTDSTAAAAPETAASTSATTASVAPDSTTTTDTTATAPGKELSPLDSLGMIGPKITEAILPKKRILAYYGNPHSKKMGILGEYPKDEMLSRLDKQAVAWVEQDSAKTPVQKALHLVAISAQGAPGKDGKYRMRMSDKTIRKVIRWAAEHNSICFLDIQVGLAPLGPEMEFLEPYLKLPYVHLGIDPEFSMKTGARPGTKIGTYDAADINQAVQFVSRVVRENKLPPKVLVVHRFTNRMVTNYKNIKLDPNVQIVMNMDGWGPPSLKRDTYHDYIQTQPVQYTGFKLFYHNDLKKVDMRSKHKVPHLMEPSEVLSLNPKPMYIQYQ</sequence>
<proteinExistence type="predicted"/>
<organism evidence="2 3">
    <name type="scientific">Fibrella aestuarina BUZ 2</name>
    <dbReference type="NCBI Taxonomy" id="1166018"/>
    <lineage>
        <taxon>Bacteria</taxon>
        <taxon>Pseudomonadati</taxon>
        <taxon>Bacteroidota</taxon>
        <taxon>Cytophagia</taxon>
        <taxon>Cytophagales</taxon>
        <taxon>Spirosomataceae</taxon>
        <taxon>Fibrella</taxon>
    </lineage>
</organism>
<evidence type="ECO:0000256" key="1">
    <source>
        <dbReference type="SAM" id="MobiDB-lite"/>
    </source>
</evidence>
<feature type="region of interest" description="Disordered" evidence="1">
    <location>
        <begin position="69"/>
        <end position="110"/>
    </location>
</feature>
<dbReference type="AlphaFoldDB" id="I0KFE9"/>
<dbReference type="HOGENOM" id="CLU_037716_0_0_10"/>
<evidence type="ECO:0000313" key="2">
    <source>
        <dbReference type="EMBL" id="CCH02852.1"/>
    </source>
</evidence>
<protein>
    <recommendedName>
        <fullName evidence="4">Lipoprotein</fullName>
    </recommendedName>
</protein>
<accession>I0KFE9</accession>
<evidence type="ECO:0000313" key="3">
    <source>
        <dbReference type="Proteomes" id="UP000011058"/>
    </source>
</evidence>
<reference evidence="2 3" key="1">
    <citation type="journal article" date="2012" name="J. Bacteriol.">
        <title>Genome Sequence of Fibrella aestuarina BUZ 2T, a Filamentous Marine Bacterium.</title>
        <authorList>
            <person name="Filippini M."/>
            <person name="Qi W."/>
            <person name="Blom J."/>
            <person name="Goesmann A."/>
            <person name="Smits T.H."/>
            <person name="Bagheri H.C."/>
        </authorList>
    </citation>
    <scope>NUCLEOTIDE SEQUENCE [LARGE SCALE GENOMIC DNA]</scope>
    <source>
        <strain evidence="3">BUZ 2T</strain>
    </source>
</reference>